<dbReference type="EMBL" id="JAUUCC010000013">
    <property type="protein sequence ID" value="MEE2050334.1"/>
    <property type="molecule type" value="Genomic_DNA"/>
</dbReference>
<protein>
    <submittedName>
        <fullName evidence="1">Uncharacterized protein</fullName>
    </submittedName>
</protein>
<proteinExistence type="predicted"/>
<reference evidence="1 2" key="1">
    <citation type="submission" date="2023-07" db="EMBL/GenBank/DDBJ databases">
        <authorList>
            <person name="Girao M."/>
            <person name="Carvalho M.F."/>
        </authorList>
    </citation>
    <scope>NUCLEOTIDE SEQUENCE [LARGE SCALE GENOMIC DNA]</scope>
    <source>
        <strain evidence="1 2">66/93</strain>
    </source>
</reference>
<dbReference type="RefSeq" id="WP_330157559.1">
    <property type="nucleotide sequence ID" value="NZ_BAAAJA010000059.1"/>
</dbReference>
<name>A0ABU7KM17_9ACTN</name>
<organism evidence="1 2">
    <name type="scientific">Nocardiopsis tropica</name>
    <dbReference type="NCBI Taxonomy" id="109330"/>
    <lineage>
        <taxon>Bacteria</taxon>
        <taxon>Bacillati</taxon>
        <taxon>Actinomycetota</taxon>
        <taxon>Actinomycetes</taxon>
        <taxon>Streptosporangiales</taxon>
        <taxon>Nocardiopsidaceae</taxon>
        <taxon>Nocardiopsis</taxon>
    </lineage>
</organism>
<dbReference type="Proteomes" id="UP001348641">
    <property type="component" value="Unassembled WGS sequence"/>
</dbReference>
<evidence type="ECO:0000313" key="1">
    <source>
        <dbReference type="EMBL" id="MEE2050334.1"/>
    </source>
</evidence>
<comment type="caution">
    <text evidence="1">The sequence shown here is derived from an EMBL/GenBank/DDBJ whole genome shotgun (WGS) entry which is preliminary data.</text>
</comment>
<accession>A0ABU7KM17</accession>
<gene>
    <name evidence="1" type="ORF">Q8A49_07480</name>
</gene>
<sequence>MSTIRTTDTRTVRASVGNDRQHITVADLLKFADHLRDIDAPAGADVYRLADVMFQGPAPTPVALHVSYPRDTDAPKVAPPRPEPAGPDLHHVTEYTVSTRTQGRPPVYVRAHGPGGIWHVETGKLARTLRLETDDLVEALDYAHKIATGRV</sequence>
<evidence type="ECO:0000313" key="2">
    <source>
        <dbReference type="Proteomes" id="UP001348641"/>
    </source>
</evidence>